<dbReference type="EMBL" id="JACCAB010000001">
    <property type="protein sequence ID" value="NYG07395.1"/>
    <property type="molecule type" value="Genomic_DNA"/>
</dbReference>
<dbReference type="SUPFAM" id="SSF55729">
    <property type="entry name" value="Acyl-CoA N-acyltransferases (Nat)"/>
    <property type="match status" value="1"/>
</dbReference>
<name>A0A852WMC8_9MICO</name>
<comment type="caution">
    <text evidence="2">The sequence shown here is derived from an EMBL/GenBank/DDBJ whole genome shotgun (WGS) entry which is preliminary data.</text>
</comment>
<dbReference type="Proteomes" id="UP000573599">
    <property type="component" value="Unassembled WGS sequence"/>
</dbReference>
<dbReference type="GO" id="GO:0016740">
    <property type="term" value="F:transferase activity"/>
    <property type="evidence" value="ECO:0007669"/>
    <property type="project" value="UniProtKB-KW"/>
</dbReference>
<dbReference type="Pfam" id="PF13480">
    <property type="entry name" value="Acetyltransf_6"/>
    <property type="match status" value="1"/>
</dbReference>
<dbReference type="InterPro" id="IPR016181">
    <property type="entry name" value="Acyl_CoA_acyltransferase"/>
</dbReference>
<dbReference type="AlphaFoldDB" id="A0A852WMC8"/>
<reference evidence="2 3" key="1">
    <citation type="submission" date="2020-07" db="EMBL/GenBank/DDBJ databases">
        <title>Sequencing the genomes of 1000 actinobacteria strains.</title>
        <authorList>
            <person name="Klenk H.-P."/>
        </authorList>
    </citation>
    <scope>NUCLEOTIDE SEQUENCE [LARGE SCALE GENOMIC DNA]</scope>
    <source>
        <strain evidence="2 3">DSM 23987</strain>
    </source>
</reference>
<keyword evidence="3" id="KW-1185">Reference proteome</keyword>
<accession>A0A852WMC8</accession>
<protein>
    <submittedName>
        <fullName evidence="2">CelD/BcsL family acetyltransferase involved in cellulose biosynthesis</fullName>
    </submittedName>
</protein>
<sequence>MDIDPLATLKELKATNLRFDHLVRGPSPTLLGEAKVWRQSPFMDVTGGLDGYLMRASKSGRSNFSQARRRGRRAAESLGELHFEADSRSHALLDQIIDLKCAQYVASGAPNFFSDEKRRQLLHHLLDRREDDFSGLLSAVHCGNRLVAGHFGLRSEGVAHWWFPVYDPELAHLAPGWILLRELVAAAPGLGIRRLDLGRGDDEYKRRAMTGSEEVGEGFVSASRAARTAFRMRAGARELVRASGVAPRVRGRLRNIRGLGT</sequence>
<evidence type="ECO:0000313" key="3">
    <source>
        <dbReference type="Proteomes" id="UP000573599"/>
    </source>
</evidence>
<evidence type="ECO:0000259" key="1">
    <source>
        <dbReference type="Pfam" id="PF13480"/>
    </source>
</evidence>
<dbReference type="Gene3D" id="3.40.630.30">
    <property type="match status" value="1"/>
</dbReference>
<feature type="domain" description="BioF2-like acetyltransferase" evidence="1">
    <location>
        <begin position="66"/>
        <end position="206"/>
    </location>
</feature>
<organism evidence="2 3">
    <name type="scientific">Pedococcus badiiscoriae</name>
    <dbReference type="NCBI Taxonomy" id="642776"/>
    <lineage>
        <taxon>Bacteria</taxon>
        <taxon>Bacillati</taxon>
        <taxon>Actinomycetota</taxon>
        <taxon>Actinomycetes</taxon>
        <taxon>Micrococcales</taxon>
        <taxon>Intrasporangiaceae</taxon>
        <taxon>Pedococcus</taxon>
    </lineage>
</organism>
<evidence type="ECO:0000313" key="2">
    <source>
        <dbReference type="EMBL" id="NYG07395.1"/>
    </source>
</evidence>
<dbReference type="InterPro" id="IPR038740">
    <property type="entry name" value="BioF2-like_GNAT_dom"/>
</dbReference>
<proteinExistence type="predicted"/>
<gene>
    <name evidence="2" type="ORF">BJ986_001882</name>
</gene>
<dbReference type="RefSeq" id="WP_337795080.1">
    <property type="nucleotide sequence ID" value="NZ_JACCAB010000001.1"/>
</dbReference>
<keyword evidence="2" id="KW-0808">Transferase</keyword>